<dbReference type="Proteomes" id="UP000215261">
    <property type="component" value="Unassembled WGS sequence"/>
</dbReference>
<dbReference type="AlphaFoldDB" id="A0A226RB41"/>
<evidence type="ECO:0000313" key="1">
    <source>
        <dbReference type="EMBL" id="OXS37650.1"/>
    </source>
</evidence>
<evidence type="ECO:0000313" key="2">
    <source>
        <dbReference type="Proteomes" id="UP000215261"/>
    </source>
</evidence>
<protein>
    <submittedName>
        <fullName evidence="1">Uncharacterized protein</fullName>
    </submittedName>
</protein>
<accession>A0A226RB41</accession>
<name>A0A226RB41_9LACO</name>
<reference evidence="1 2" key="1">
    <citation type="submission" date="2016-03" db="EMBL/GenBank/DDBJ databases">
        <title>Sequencing of Lactobacillus Species from Commercial Turkeys.</title>
        <authorList>
            <person name="Johnson T.J."/>
            <person name="Youmans B.P."/>
            <person name="Case K.A."/>
        </authorList>
    </citation>
    <scope>NUCLEOTIDE SEQUENCE [LARGE SCALE GENOMIC DNA]</scope>
    <source>
        <strain evidence="1 2">UMNLA1</strain>
    </source>
</reference>
<dbReference type="EMBL" id="LUGO01000093">
    <property type="protein sequence ID" value="OXS37650.1"/>
    <property type="molecule type" value="Genomic_DNA"/>
</dbReference>
<comment type="caution">
    <text evidence="1">The sequence shown here is derived from an EMBL/GenBank/DDBJ whole genome shotgun (WGS) entry which is preliminary data.</text>
</comment>
<organism evidence="1 2">
    <name type="scientific">Ligilactobacillus agilis</name>
    <dbReference type="NCBI Taxonomy" id="1601"/>
    <lineage>
        <taxon>Bacteria</taxon>
        <taxon>Bacillati</taxon>
        <taxon>Bacillota</taxon>
        <taxon>Bacilli</taxon>
        <taxon>Lactobacillales</taxon>
        <taxon>Lactobacillaceae</taxon>
        <taxon>Ligilactobacillus</taxon>
    </lineage>
</organism>
<proteinExistence type="predicted"/>
<gene>
    <name evidence="1" type="ORF">AYP69_01400</name>
</gene>
<sequence length="251" mass="28931">MTTTNLDHYRFEYYSQSYSPLGRIKQDELYQQVLEYLCQQLKAPTEFSLAKRLMTQYFSYLRSSPSPQIIVANSHKFDALLSQIAHAFNNQNLFFHLAINQNQTIAGANQQTYNLLPQQWDTLNQLPYISSLIIGPDFSFDTASLAALKAKLNRDSHLFELTATELNFQRLGQTKGILGSESQAQELRTDFNRRLELLTTLTAEDKLKAILALEADYYRYYDYLDLASVKLIEQINRLKNETLSALSKEES</sequence>
<dbReference type="RefSeq" id="WP_089144896.1">
    <property type="nucleotide sequence ID" value="NZ_LUGD01000095.1"/>
</dbReference>